<dbReference type="PANTHER" id="PTHR30146:SF109">
    <property type="entry name" value="HTH-TYPE TRANSCRIPTIONAL REGULATOR GALS"/>
    <property type="match status" value="1"/>
</dbReference>
<sequence length="375" mass="40916">MRRATVYDVAKKAGVSTATVSFTFRRPDKVKPSTRAKVLRAAKDLDYVPSANARGLARGNTGVLGLYSFDMLIERPLGDEDDFDSCSGGNDVVSENGKPIFSNRAGESFDCPSVLSYPLYVDEVQRGFELECRRRNRAVLLGTAIRHDDGAGITDVAGRVDGLAVFPNEFTSTMPLEALCRSIPIVRLSEGDGDEPAAYISCDNETGMNQLIDHLVDVHGVHDMEFVGSLDNYDSRHRFAAMRAKLKMKGLRVPDLPLDDSVSGTHEWFVDLCEVIDAGRLPQALLCATDQTAFEVMSVLRDAGVRVPQDVILTGFDGVLAGQVLTPTLTTVRQPLELLGQLAARLLDEQAGEPWGKPERFRLPVKLIVRGSCGC</sequence>
<evidence type="ECO:0000259" key="4">
    <source>
        <dbReference type="PROSITE" id="PS50932"/>
    </source>
</evidence>
<evidence type="ECO:0000313" key="5">
    <source>
        <dbReference type="EMBL" id="AUD81823.1"/>
    </source>
</evidence>
<reference evidence="10" key="5">
    <citation type="submission" date="2023-02" db="EMBL/GenBank/DDBJ databases">
        <authorList>
            <person name="Whidbey C."/>
        </authorList>
    </citation>
    <scope>NUCLEOTIDE SEQUENCE</scope>
    <source>
        <strain evidence="10">VSI11</strain>
    </source>
</reference>
<organism evidence="6 11">
    <name type="scientific">Bifidobacterium breve</name>
    <dbReference type="NCBI Taxonomy" id="1685"/>
    <lineage>
        <taxon>Bacteria</taxon>
        <taxon>Bacillati</taxon>
        <taxon>Actinomycetota</taxon>
        <taxon>Actinomycetes</taxon>
        <taxon>Bifidobacteriales</taxon>
        <taxon>Bifidobacteriaceae</taxon>
        <taxon>Bifidobacterium</taxon>
    </lineage>
</organism>
<dbReference type="Pfam" id="PF13377">
    <property type="entry name" value="Peripla_BP_3"/>
    <property type="match status" value="1"/>
</dbReference>
<dbReference type="Pfam" id="PF00356">
    <property type="entry name" value="LacI"/>
    <property type="match status" value="1"/>
</dbReference>
<dbReference type="InterPro" id="IPR000843">
    <property type="entry name" value="HTH_LacI"/>
</dbReference>
<protein>
    <submittedName>
        <fullName evidence="10">LacI family DNA-binding transcriptional regulator</fullName>
    </submittedName>
    <submittedName>
        <fullName evidence="8">LacI family transcriptional regulator</fullName>
    </submittedName>
    <submittedName>
        <fullName evidence="9">Ribose operon repressor</fullName>
    </submittedName>
    <submittedName>
        <fullName evidence="6">Transcriptional regulator lacI type</fullName>
    </submittedName>
</protein>
<dbReference type="EMBL" id="QELD01000009">
    <property type="protein sequence ID" value="MDN4187807.1"/>
    <property type="molecule type" value="Genomic_DNA"/>
</dbReference>
<evidence type="ECO:0000313" key="12">
    <source>
        <dbReference type="Proteomes" id="UP000232496"/>
    </source>
</evidence>
<dbReference type="CDD" id="cd06267">
    <property type="entry name" value="PBP1_LacI_sugar_binding-like"/>
    <property type="match status" value="1"/>
</dbReference>
<evidence type="ECO:0000313" key="10">
    <source>
        <dbReference type="EMBL" id="WEB54564.1"/>
    </source>
</evidence>
<accession>A0A0L0LRA9</accession>
<keyword evidence="3" id="KW-0804">Transcription</keyword>
<dbReference type="EMBL" id="CP118083">
    <property type="protein sequence ID" value="WEB54564.1"/>
    <property type="molecule type" value="Genomic_DNA"/>
</dbReference>
<reference evidence="11 13" key="1">
    <citation type="submission" date="2017-05" db="EMBL/GenBank/DDBJ databases">
        <title>Comparative genomics and methylome analysis of the gut commensal Bifidobacterium breve.</title>
        <authorList>
            <person name="Bottacini F."/>
            <person name="Morrissey R."/>
            <person name="Roberts R.J."/>
            <person name="James K."/>
            <person name="van Breen J."/>
            <person name="Egan M."/>
            <person name="Lambert J."/>
            <person name="van Limpt K."/>
            <person name="Stanton C."/>
            <person name="Knol J."/>
            <person name="O' Connell Motherway M."/>
            <person name="van Sinderen D."/>
        </authorList>
    </citation>
    <scope>NUCLEOTIDE SEQUENCE [LARGE SCALE GENOMIC DNA]</scope>
    <source>
        <strain evidence="6 11">215W447a</strain>
        <strain evidence="7 12">DRBB29</strain>
        <strain evidence="5 13">NRBB51</strain>
    </source>
</reference>
<evidence type="ECO:0000313" key="14">
    <source>
        <dbReference type="Proteomes" id="UP000494173"/>
    </source>
</evidence>
<gene>
    <name evidence="9" type="primary">rbsR</name>
    <name evidence="6" type="ORF">BB215W447A_1998</name>
    <name evidence="9" type="ORF">BIFLH24_00195</name>
    <name evidence="8" type="ORF">DC496_05485</name>
    <name evidence="7" type="ORF">DRBB29_1870</name>
    <name evidence="5" type="ORF">NRBB51_1741</name>
    <name evidence="10" type="ORF">PUW55_10325</name>
</gene>
<keyword evidence="1" id="KW-0805">Transcription regulation</keyword>
<evidence type="ECO:0000313" key="11">
    <source>
        <dbReference type="Proteomes" id="UP000232491"/>
    </source>
</evidence>
<proteinExistence type="predicted"/>
<dbReference type="Proteomes" id="UP000232491">
    <property type="component" value="Chromosome"/>
</dbReference>
<reference evidence="8" key="2">
    <citation type="submission" date="2018-05" db="EMBL/GenBank/DDBJ databases">
        <authorList>
            <person name="Kondepudi K.K."/>
            <person name="Singh S."/>
            <person name="Chaudhry V."/>
            <person name="Mantri S."/>
            <person name="Bhadada S."/>
            <person name="Bishnoi M."/>
            <person name="Kaur J."/>
            <person name="Sharma S."/>
            <person name="Bhatia R."/>
        </authorList>
    </citation>
    <scope>NUCLEOTIDE SEQUENCE</scope>
    <source>
        <strain evidence="8">Bif11</strain>
    </source>
</reference>
<dbReference type="Gene3D" id="1.10.260.40">
    <property type="entry name" value="lambda repressor-like DNA-binding domains"/>
    <property type="match status" value="1"/>
</dbReference>
<dbReference type="EMBL" id="CP021392">
    <property type="protein sequence ID" value="AUD81823.1"/>
    <property type="molecule type" value="Genomic_DNA"/>
</dbReference>
<evidence type="ECO:0000313" key="6">
    <source>
        <dbReference type="EMBL" id="AUE03999.1"/>
    </source>
</evidence>
<evidence type="ECO:0000256" key="2">
    <source>
        <dbReference type="ARBA" id="ARBA00023125"/>
    </source>
</evidence>
<dbReference type="OrthoDB" id="4268837at2"/>
<dbReference type="InterPro" id="IPR010982">
    <property type="entry name" value="Lambda_DNA-bd_dom_sf"/>
</dbReference>
<keyword evidence="2 10" id="KW-0238">DNA-binding</keyword>
<dbReference type="Proteomes" id="UP001169990">
    <property type="component" value="Unassembled WGS sequence"/>
</dbReference>
<dbReference type="Gene3D" id="3.40.50.2300">
    <property type="match status" value="2"/>
</dbReference>
<dbReference type="GeneID" id="29242281"/>
<dbReference type="GO" id="GO:0000976">
    <property type="term" value="F:transcription cis-regulatory region binding"/>
    <property type="evidence" value="ECO:0007669"/>
    <property type="project" value="TreeGrafter"/>
</dbReference>
<dbReference type="Proteomes" id="UP000232496">
    <property type="component" value="Chromosome"/>
</dbReference>
<name>A0A0L0LRA9_BIFBR</name>
<evidence type="ECO:0000313" key="9">
    <source>
        <dbReference type="EMBL" id="VWQ12179.1"/>
    </source>
</evidence>
<dbReference type="SUPFAM" id="SSF53822">
    <property type="entry name" value="Periplasmic binding protein-like I"/>
    <property type="match status" value="1"/>
</dbReference>
<evidence type="ECO:0000313" key="13">
    <source>
        <dbReference type="Proteomes" id="UP000232609"/>
    </source>
</evidence>
<dbReference type="AlphaFoldDB" id="A0A0L0LRA9"/>
<dbReference type="CDD" id="cd01392">
    <property type="entry name" value="HTH_LacI"/>
    <property type="match status" value="1"/>
</dbReference>
<dbReference type="InterPro" id="IPR046335">
    <property type="entry name" value="LacI/GalR-like_sensor"/>
</dbReference>
<dbReference type="PROSITE" id="PS50932">
    <property type="entry name" value="HTH_LACI_2"/>
    <property type="match status" value="1"/>
</dbReference>
<evidence type="ECO:0000256" key="3">
    <source>
        <dbReference type="ARBA" id="ARBA00023163"/>
    </source>
</evidence>
<dbReference type="PANTHER" id="PTHR30146">
    <property type="entry name" value="LACI-RELATED TRANSCRIPTIONAL REPRESSOR"/>
    <property type="match status" value="1"/>
</dbReference>
<reference evidence="9 14" key="3">
    <citation type="submission" date="2019-10" db="EMBL/GenBank/DDBJ databases">
        <authorList>
            <consortium name="Melissa Lawson"/>
            <person name="O'neill I."/>
        </authorList>
    </citation>
    <scope>NUCLEOTIDE SEQUENCE [LARGE SCALE GENOMIC DNA]</scope>
    <source>
        <strain evidence="9">LH_24</strain>
    </source>
</reference>
<dbReference type="SUPFAM" id="SSF47413">
    <property type="entry name" value="lambda repressor-like DNA-binding domains"/>
    <property type="match status" value="1"/>
</dbReference>
<dbReference type="Proteomes" id="UP000494173">
    <property type="component" value="Unassembled WGS sequence"/>
</dbReference>
<dbReference type="GO" id="GO:0003700">
    <property type="term" value="F:DNA-binding transcription factor activity"/>
    <property type="evidence" value="ECO:0007669"/>
    <property type="project" value="TreeGrafter"/>
</dbReference>
<reference evidence="8" key="4">
    <citation type="journal article" date="2022" name="3 Biotech.">
        <title>Isomaltooligosaccharides utilization and genomic characterization of human infant anti-inflammatory Bifidobacterium longum and Bifidobacterium breve strains.</title>
        <authorList>
            <person name="Sharma S."/>
            <person name="Singh S."/>
            <person name="Chaudhary V."/>
            <person name="Mantri S."/>
            <person name="Chander A."/>
            <person name="Maurya R."/>
            <person name="Rajarammohan S."/>
            <person name="Singh R.P."/>
            <person name="Rishi P."/>
            <person name="Bishnoi M."/>
            <person name="Bhadada S.K."/>
            <person name="Kondepudi K.K."/>
        </authorList>
    </citation>
    <scope>NUCLEOTIDE SEQUENCE</scope>
    <source>
        <strain evidence="8">Bif11</strain>
    </source>
</reference>
<dbReference type="EMBL" id="CABWKB010000001">
    <property type="protein sequence ID" value="VWQ12179.1"/>
    <property type="molecule type" value="Genomic_DNA"/>
</dbReference>
<dbReference type="Proteomes" id="UP001219009">
    <property type="component" value="Chromosome"/>
</dbReference>
<dbReference type="RefSeq" id="WP_003829857.1">
    <property type="nucleotide sequence ID" value="NZ_BAABSL010000001.1"/>
</dbReference>
<evidence type="ECO:0000313" key="7">
    <source>
        <dbReference type="EMBL" id="AUE19404.1"/>
    </source>
</evidence>
<feature type="domain" description="HTH lacI-type" evidence="4">
    <location>
        <begin position="4"/>
        <end position="58"/>
    </location>
</feature>
<dbReference type="SMART" id="SM00354">
    <property type="entry name" value="HTH_LACI"/>
    <property type="match status" value="1"/>
</dbReference>
<dbReference type="EMBL" id="CP023198">
    <property type="protein sequence ID" value="AUE19404.1"/>
    <property type="molecule type" value="Genomic_DNA"/>
</dbReference>
<dbReference type="Proteomes" id="UP000232609">
    <property type="component" value="Chromosome"/>
</dbReference>
<evidence type="ECO:0000313" key="8">
    <source>
        <dbReference type="EMBL" id="MDN4187807.1"/>
    </source>
</evidence>
<evidence type="ECO:0000256" key="1">
    <source>
        <dbReference type="ARBA" id="ARBA00023015"/>
    </source>
</evidence>
<dbReference type="InterPro" id="IPR028082">
    <property type="entry name" value="Peripla_BP_I"/>
</dbReference>
<dbReference type="EMBL" id="CP021558">
    <property type="protein sequence ID" value="AUE03999.1"/>
    <property type="molecule type" value="Genomic_DNA"/>
</dbReference>